<dbReference type="EMBL" id="CAWUON010000025">
    <property type="protein sequence ID" value="CAK7267206.1"/>
    <property type="molecule type" value="Genomic_DNA"/>
</dbReference>
<dbReference type="SUPFAM" id="SSF54373">
    <property type="entry name" value="FAD-linked reductases, C-terminal domain"/>
    <property type="match status" value="1"/>
</dbReference>
<sequence length="834" mass="91664">MGLRRSACAAATRTSLIRPLVPFTETRCRAWIERSGRGFASSARHSRQPGAAPSRVAVIGGGLTGLATAHYLSMLLPATSKIVLFESGGQTGGWIDSKPTETASASAEMFESGARMVAPQRNAVRYDDLLLLELIDQLQLTDELRVSSLLANQYIYYPDHLVNVSLANTKPSTALLAPRPNRLTTDWGKGMLRIAQNWLYYKSLALWAIRCFQHVRREAAFTGIWRAAFGYLVPLGDRLEDAHARMVAASKAPGRVPPPSSDESVGAYIMRRTSGQARPLVDNMVSALMHGIYGGDVWKLSVASSVFRSGWLAESVLPVFQLYTRQAKIAEMRRQRAVAQGGAGARPKDHPDFPGQNDGEGGGVAEFPPLTKETLQLGKEYERASGRKLVAMQSDVSLLYDIMGRLRARHDRWEASGENEQGQKQDHSPADGLGMLALSSMRWTQFGFAKGFGTLTDALGRRLRSRPNVEIRTGQPVTAMTYESKHGHVRVATEQTAATTDTGSELFDRVVATVASPTLFRLAGGSPTSGGLLPALRREHAVTIMVVNLYYSEPALHHPHRGFGYLIPQTVPLDQNPEGALGVIFDSDREADTRSLWDDERYAAPPLDLDDVEGHLSRDKLFAQRLVDSAHARNKTTLERGSKYTVMFGGHYWDDYRYPDDYPTPEQAVQMAEAVLQRHLRDSMGFYEAPDHPMPRPVATSTKLCRECIPQHDVGHSQRMAAVHDDLRRSFGGKLAVAGGSYTAVGPGVLPSLRSAYDVALRVAGRGYLLPVAENGRNESDMAHVGDTGLGRFGDPATDGVVPIAQRKLPLRFNNPTVYEKGRWRNDGIWVENE</sequence>
<comment type="caution">
    <text evidence="3">The sequence shown here is derived from an EMBL/GenBank/DDBJ whole genome shotgun (WGS) entry which is preliminary data.</text>
</comment>
<dbReference type="InterPro" id="IPR036188">
    <property type="entry name" value="FAD/NAD-bd_sf"/>
</dbReference>
<evidence type="ECO:0000313" key="4">
    <source>
        <dbReference type="Proteomes" id="UP001642502"/>
    </source>
</evidence>
<evidence type="ECO:0000256" key="1">
    <source>
        <dbReference type="SAM" id="MobiDB-lite"/>
    </source>
</evidence>
<gene>
    <name evidence="3" type="primary">HEM14</name>
    <name evidence="3" type="ORF">SEPCBS119000_002424</name>
</gene>
<keyword evidence="4" id="KW-1185">Reference proteome</keyword>
<dbReference type="Proteomes" id="UP001642502">
    <property type="component" value="Unassembled WGS sequence"/>
</dbReference>
<dbReference type="Pfam" id="PF01593">
    <property type="entry name" value="Amino_oxidase"/>
    <property type="match status" value="1"/>
</dbReference>
<dbReference type="Pfam" id="PF13450">
    <property type="entry name" value="NAD_binding_8"/>
    <property type="match status" value="1"/>
</dbReference>
<dbReference type="InterPro" id="IPR050464">
    <property type="entry name" value="Zeta_carotene_desat/Oxidored"/>
</dbReference>
<organism evidence="3 4">
    <name type="scientific">Sporothrix epigloea</name>
    <dbReference type="NCBI Taxonomy" id="1892477"/>
    <lineage>
        <taxon>Eukaryota</taxon>
        <taxon>Fungi</taxon>
        <taxon>Dikarya</taxon>
        <taxon>Ascomycota</taxon>
        <taxon>Pezizomycotina</taxon>
        <taxon>Sordariomycetes</taxon>
        <taxon>Sordariomycetidae</taxon>
        <taxon>Ophiostomatales</taxon>
        <taxon>Ophiostomataceae</taxon>
        <taxon>Sporothrix</taxon>
    </lineage>
</organism>
<dbReference type="PANTHER" id="PTHR42923:SF3">
    <property type="entry name" value="PROTOPORPHYRINOGEN OXIDASE"/>
    <property type="match status" value="1"/>
</dbReference>
<evidence type="ECO:0000259" key="2">
    <source>
        <dbReference type="Pfam" id="PF01593"/>
    </source>
</evidence>
<evidence type="ECO:0000313" key="3">
    <source>
        <dbReference type="EMBL" id="CAK7267206.1"/>
    </source>
</evidence>
<protein>
    <submittedName>
        <fullName evidence="3">Oxygen-dependent protoporphyrinogen oxidase</fullName>
    </submittedName>
</protein>
<proteinExistence type="predicted"/>
<dbReference type="SUPFAM" id="SSF51905">
    <property type="entry name" value="FAD/NAD(P)-binding domain"/>
    <property type="match status" value="1"/>
</dbReference>
<dbReference type="PANTHER" id="PTHR42923">
    <property type="entry name" value="PROTOPORPHYRINOGEN OXIDASE"/>
    <property type="match status" value="1"/>
</dbReference>
<feature type="domain" description="Amine oxidase" evidence="2">
    <location>
        <begin position="448"/>
        <end position="563"/>
    </location>
</feature>
<dbReference type="InterPro" id="IPR002937">
    <property type="entry name" value="Amino_oxidase"/>
</dbReference>
<feature type="region of interest" description="Disordered" evidence="1">
    <location>
        <begin position="338"/>
        <end position="368"/>
    </location>
</feature>
<accession>A0ABP0DHV2</accession>
<dbReference type="Gene3D" id="3.50.50.60">
    <property type="entry name" value="FAD/NAD(P)-binding domain"/>
    <property type="match status" value="3"/>
</dbReference>
<name>A0ABP0DHV2_9PEZI</name>
<reference evidence="3 4" key="1">
    <citation type="submission" date="2024-01" db="EMBL/GenBank/DDBJ databases">
        <authorList>
            <person name="Allen C."/>
            <person name="Tagirdzhanova G."/>
        </authorList>
    </citation>
    <scope>NUCLEOTIDE SEQUENCE [LARGE SCALE GENOMIC DNA]</scope>
    <source>
        <strain evidence="3 4">CBS 119000</strain>
    </source>
</reference>